<evidence type="ECO:0000313" key="2">
    <source>
        <dbReference type="EMBL" id="MDE8650497.1"/>
    </source>
</evidence>
<dbReference type="Proteomes" id="UP001216253">
    <property type="component" value="Unassembled WGS sequence"/>
</dbReference>
<name>A0ABT5WKC8_9SPHN</name>
<evidence type="ECO:0000256" key="1">
    <source>
        <dbReference type="SAM" id="MobiDB-lite"/>
    </source>
</evidence>
<proteinExistence type="predicted"/>
<keyword evidence="3" id="KW-1185">Reference proteome</keyword>
<sequence>KNLVLLRMRPRLTIGDSIFSPAAAPLSHSPRDNRAKRCSHATGRSARRIAQGDPAETALAQSPLLRPADERTDANTIWPAVPQNRAAGQCYCVANVRFGYFSMARPARRRAIVNTQDRKFPVIAGRSAGFA</sequence>
<comment type="caution">
    <text evidence="2">The sequence shown here is derived from an EMBL/GenBank/DDBJ whole genome shotgun (WGS) entry which is preliminary data.</text>
</comment>
<feature type="region of interest" description="Disordered" evidence="1">
    <location>
        <begin position="23"/>
        <end position="68"/>
    </location>
</feature>
<feature type="non-terminal residue" evidence="2">
    <location>
        <position position="1"/>
    </location>
</feature>
<organism evidence="2 3">
    <name type="scientific">Novosphingobium album</name>
    <name type="common">ex Liu et al. 2023</name>
    <dbReference type="NCBI Taxonomy" id="3031130"/>
    <lineage>
        <taxon>Bacteria</taxon>
        <taxon>Pseudomonadati</taxon>
        <taxon>Pseudomonadota</taxon>
        <taxon>Alphaproteobacteria</taxon>
        <taxon>Sphingomonadales</taxon>
        <taxon>Sphingomonadaceae</taxon>
        <taxon>Novosphingobium</taxon>
    </lineage>
</organism>
<accession>A0ABT5WKC8</accession>
<evidence type="ECO:0000313" key="3">
    <source>
        <dbReference type="Proteomes" id="UP001216253"/>
    </source>
</evidence>
<protein>
    <submittedName>
        <fullName evidence="2">Uncharacterized protein</fullName>
    </submittedName>
</protein>
<dbReference type="EMBL" id="JARESE010000004">
    <property type="protein sequence ID" value="MDE8650497.1"/>
    <property type="molecule type" value="Genomic_DNA"/>
</dbReference>
<reference evidence="2 3" key="1">
    <citation type="submission" date="2023-03" db="EMBL/GenBank/DDBJ databases">
        <title>NovoSphingobium album sp. nov. isolated from polycyclic aromatic hydrocarbons- and heavy-metal polluted soil.</title>
        <authorList>
            <person name="Liu Z."/>
            <person name="Wang K."/>
        </authorList>
    </citation>
    <scope>NUCLEOTIDE SEQUENCE [LARGE SCALE GENOMIC DNA]</scope>
    <source>
        <strain evidence="2 3">H3SJ31-1</strain>
    </source>
</reference>
<gene>
    <name evidence="2" type="ORF">PYV00_02040</name>
</gene>